<dbReference type="SUPFAM" id="SSF63829">
    <property type="entry name" value="Calcium-dependent phosphotriesterase"/>
    <property type="match status" value="1"/>
</dbReference>
<comment type="caution">
    <text evidence="1">The sequence shown here is derived from an EMBL/GenBank/DDBJ whole genome shotgun (WGS) entry which is preliminary data.</text>
</comment>
<dbReference type="RefSeq" id="WP_150014727.1">
    <property type="nucleotide sequence ID" value="NZ_VWSG01000016.1"/>
</dbReference>
<gene>
    <name evidence="1" type="ORF">F0460_15105</name>
</gene>
<sequence>MNKRIKLIYLIFLLTLNFSCVEKKSTEKEAYKPELVTTSKTDTLKFTSGIRAIFQDSKGNYWLGSHNEGVSVYNGKSFEYLTTNEGLSANQILSIQEDNKGKIWIETSGGASVYDKGTLTNYFTNTNEPKYEWNKTTGDLWFYATVEDGINRFDGQHMNYLVFPKPKNISPANTYGVTGISKDTNGKVWMATYSALFSYDGKVVNIFDDEKLNLKKNELLHIRSVLADSKGRIWIGNNGIGVILINGDAIIHFSKEQGKLIPMNEFEANTKTQQFAKNTGLQSVFAIEEDTEGNIWFGDRDTGAWKYDSKTLTNYKIDSKLKSQMIWSIYEDQNKNLLFGMAEGGVYKFNGKTFDKQF</sequence>
<dbReference type="InterPro" id="IPR011110">
    <property type="entry name" value="Reg_prop"/>
</dbReference>
<keyword evidence="2" id="KW-1185">Reference proteome</keyword>
<proteinExistence type="predicted"/>
<reference evidence="1 2" key="1">
    <citation type="submission" date="2019-09" db="EMBL/GenBank/DDBJ databases">
        <title>Genome sequence and assembly of Flavobacterium sp.</title>
        <authorList>
            <person name="Chhetri G."/>
        </authorList>
    </citation>
    <scope>NUCLEOTIDE SEQUENCE [LARGE SCALE GENOMIC DNA]</scope>
    <source>
        <strain evidence="1 2">SNL9</strain>
    </source>
</reference>
<dbReference type="InterPro" id="IPR015943">
    <property type="entry name" value="WD40/YVTN_repeat-like_dom_sf"/>
</dbReference>
<dbReference type="EMBL" id="VWSG01000016">
    <property type="protein sequence ID" value="KAA5531817.1"/>
    <property type="molecule type" value="Genomic_DNA"/>
</dbReference>
<evidence type="ECO:0000313" key="2">
    <source>
        <dbReference type="Proteomes" id="UP000325141"/>
    </source>
</evidence>
<accession>A0A5M6C9J8</accession>
<evidence type="ECO:0000313" key="1">
    <source>
        <dbReference type="EMBL" id="KAA5531817.1"/>
    </source>
</evidence>
<dbReference type="Gene3D" id="2.130.10.10">
    <property type="entry name" value="YVTN repeat-like/Quinoprotein amine dehydrogenase"/>
    <property type="match status" value="3"/>
</dbReference>
<name>A0A5M6C9J8_9FLAO</name>
<protein>
    <submittedName>
        <fullName evidence="1">Diguanylate cyclase</fullName>
    </submittedName>
</protein>
<dbReference type="AlphaFoldDB" id="A0A5M6C9J8"/>
<dbReference type="Pfam" id="PF07494">
    <property type="entry name" value="Reg_prop"/>
    <property type="match status" value="3"/>
</dbReference>
<dbReference type="Proteomes" id="UP000325141">
    <property type="component" value="Unassembled WGS sequence"/>
</dbReference>
<organism evidence="1 2">
    <name type="scientific">Paenimyroides baculatum</name>
    <dbReference type="NCBI Taxonomy" id="2608000"/>
    <lineage>
        <taxon>Bacteria</taxon>
        <taxon>Pseudomonadati</taxon>
        <taxon>Bacteroidota</taxon>
        <taxon>Flavobacteriia</taxon>
        <taxon>Flavobacteriales</taxon>
        <taxon>Flavobacteriaceae</taxon>
        <taxon>Paenimyroides</taxon>
    </lineage>
</organism>